<keyword evidence="7" id="KW-1185">Reference proteome</keyword>
<dbReference type="Proteomes" id="UP001597343">
    <property type="component" value="Unassembled WGS sequence"/>
</dbReference>
<dbReference type="PANTHER" id="PTHR47683">
    <property type="entry name" value="PSEUDOURIDINE SYNTHASE FAMILY PROTEIN-RELATED"/>
    <property type="match status" value="1"/>
</dbReference>
<dbReference type="PROSITE" id="PS50889">
    <property type="entry name" value="S4"/>
    <property type="match status" value="1"/>
</dbReference>
<dbReference type="InterPro" id="IPR020094">
    <property type="entry name" value="TruA/RsuA/RluB/E/F_N"/>
</dbReference>
<dbReference type="Pfam" id="PF01479">
    <property type="entry name" value="S4"/>
    <property type="match status" value="1"/>
</dbReference>
<reference evidence="7" key="1">
    <citation type="journal article" date="2019" name="Int. J. Syst. Evol. Microbiol.">
        <title>The Global Catalogue of Microorganisms (GCM) 10K type strain sequencing project: providing services to taxonomists for standard genome sequencing and annotation.</title>
        <authorList>
            <consortium name="The Broad Institute Genomics Platform"/>
            <consortium name="The Broad Institute Genome Sequencing Center for Infectious Disease"/>
            <person name="Wu L."/>
            <person name="Ma J."/>
        </authorList>
    </citation>
    <scope>NUCLEOTIDE SEQUENCE [LARGE SCALE GENOMIC DNA]</scope>
    <source>
        <strain evidence="7">CGMCC 1.13574</strain>
    </source>
</reference>
<evidence type="ECO:0000256" key="3">
    <source>
        <dbReference type="PROSITE-ProRule" id="PRU00182"/>
    </source>
</evidence>
<dbReference type="InterPro" id="IPR018496">
    <property type="entry name" value="PsdUridine_synth_RsuA/RluB_CS"/>
</dbReference>
<dbReference type="Gene3D" id="3.10.290.10">
    <property type="entry name" value="RNA-binding S4 domain"/>
    <property type="match status" value="1"/>
</dbReference>
<evidence type="ECO:0000313" key="6">
    <source>
        <dbReference type="EMBL" id="MFD2168834.1"/>
    </source>
</evidence>
<dbReference type="InterPro" id="IPR050343">
    <property type="entry name" value="RsuA_PseudoU_synthase"/>
</dbReference>
<dbReference type="SMART" id="SM00363">
    <property type="entry name" value="S4"/>
    <property type="match status" value="1"/>
</dbReference>
<sequence>MERLQKVLAQAGVASRRKCEEIITAGQVKVNGVVVTELGTKVDPTRDRIEVNGVPIGAEEKIYIMLNKPIGVVSTASDPQGRKTVVDIVGAKERIYPVGRLDLDTSGLLLMTNDGDLANAMMHPRHEIEKTYRAWVKGVVSGERAKQLASGVELEDGQTAPAKVRIMERGADESLIEVTIHEGRNRQVRRMLEAIGHPVKSLHRMQVAFLKLGRLRYGEMRNLTPLEVERLFAVAGIKR</sequence>
<dbReference type="Gene3D" id="3.30.70.1560">
    <property type="entry name" value="Alpha-L RNA-binding motif"/>
    <property type="match status" value="1"/>
</dbReference>
<dbReference type="EC" id="5.4.99.-" evidence="4"/>
<evidence type="ECO:0000259" key="5">
    <source>
        <dbReference type="SMART" id="SM00363"/>
    </source>
</evidence>
<evidence type="ECO:0000256" key="1">
    <source>
        <dbReference type="ARBA" id="ARBA00008348"/>
    </source>
</evidence>
<dbReference type="InterPro" id="IPR042092">
    <property type="entry name" value="PsdUridine_s_RsuA/RluB/E/F_cat"/>
</dbReference>
<comment type="similarity">
    <text evidence="1 4">Belongs to the pseudouridine synthase RsuA family.</text>
</comment>
<evidence type="ECO:0000313" key="7">
    <source>
        <dbReference type="Proteomes" id="UP001597343"/>
    </source>
</evidence>
<comment type="caution">
    <text evidence="6">The sequence shown here is derived from an EMBL/GenBank/DDBJ whole genome shotgun (WGS) entry which is preliminary data.</text>
</comment>
<keyword evidence="2 4" id="KW-0413">Isomerase</keyword>
<dbReference type="SUPFAM" id="SSF55174">
    <property type="entry name" value="Alpha-L RNA-binding motif"/>
    <property type="match status" value="1"/>
</dbReference>
<protein>
    <recommendedName>
        <fullName evidence="4">Pseudouridine synthase</fullName>
        <ecNumber evidence="4">5.4.99.-</ecNumber>
    </recommendedName>
</protein>
<dbReference type="Gene3D" id="3.30.70.580">
    <property type="entry name" value="Pseudouridine synthase I, catalytic domain, N-terminal subdomain"/>
    <property type="match status" value="1"/>
</dbReference>
<evidence type="ECO:0000256" key="2">
    <source>
        <dbReference type="ARBA" id="ARBA00023235"/>
    </source>
</evidence>
<accession>A0ABW4ZTJ2</accession>
<dbReference type="Pfam" id="PF00849">
    <property type="entry name" value="PseudoU_synth_2"/>
    <property type="match status" value="1"/>
</dbReference>
<proteinExistence type="inferred from homology"/>
<dbReference type="PROSITE" id="PS01149">
    <property type="entry name" value="PSI_RSU"/>
    <property type="match status" value="1"/>
</dbReference>
<dbReference type="EMBL" id="JBHUIO010000002">
    <property type="protein sequence ID" value="MFD2168834.1"/>
    <property type="molecule type" value="Genomic_DNA"/>
</dbReference>
<dbReference type="PANTHER" id="PTHR47683:SF2">
    <property type="entry name" value="RNA-BINDING S4 DOMAIN-CONTAINING PROTEIN"/>
    <property type="match status" value="1"/>
</dbReference>
<dbReference type="InterPro" id="IPR002942">
    <property type="entry name" value="S4_RNA-bd"/>
</dbReference>
<name>A0ABW4ZTJ2_9BACL</name>
<dbReference type="InterPro" id="IPR006145">
    <property type="entry name" value="PsdUridine_synth_RsuA/RluA"/>
</dbReference>
<gene>
    <name evidence="6" type="ORF">ACFSOY_02220</name>
</gene>
<dbReference type="GO" id="GO:0016853">
    <property type="term" value="F:isomerase activity"/>
    <property type="evidence" value="ECO:0007669"/>
    <property type="project" value="UniProtKB-KW"/>
</dbReference>
<organism evidence="6 7">
    <name type="scientific">Tumebacillus lipolyticus</name>
    <dbReference type="NCBI Taxonomy" id="1280370"/>
    <lineage>
        <taxon>Bacteria</taxon>
        <taxon>Bacillati</taxon>
        <taxon>Bacillota</taxon>
        <taxon>Bacilli</taxon>
        <taxon>Bacillales</taxon>
        <taxon>Alicyclobacillaceae</taxon>
        <taxon>Tumebacillus</taxon>
    </lineage>
</organism>
<evidence type="ECO:0000256" key="4">
    <source>
        <dbReference type="RuleBase" id="RU003887"/>
    </source>
</evidence>
<dbReference type="InterPro" id="IPR000748">
    <property type="entry name" value="PsdUridine_synth_RsuA/RluB/E/F"/>
</dbReference>
<keyword evidence="3" id="KW-0694">RNA-binding</keyword>
<dbReference type="InterPro" id="IPR036986">
    <property type="entry name" value="S4_RNA-bd_sf"/>
</dbReference>
<dbReference type="RefSeq" id="WP_386044457.1">
    <property type="nucleotide sequence ID" value="NZ_JBHUIO010000002.1"/>
</dbReference>
<dbReference type="CDD" id="cd00165">
    <property type="entry name" value="S4"/>
    <property type="match status" value="1"/>
</dbReference>
<dbReference type="InterPro" id="IPR020103">
    <property type="entry name" value="PsdUridine_synth_cat_dom_sf"/>
</dbReference>
<dbReference type="SUPFAM" id="SSF55120">
    <property type="entry name" value="Pseudouridine synthase"/>
    <property type="match status" value="1"/>
</dbReference>
<dbReference type="NCBIfam" id="TIGR00093">
    <property type="entry name" value="pseudouridine synthase"/>
    <property type="match status" value="1"/>
</dbReference>
<dbReference type="CDD" id="cd02870">
    <property type="entry name" value="PseudoU_synth_RsuA_like"/>
    <property type="match status" value="1"/>
</dbReference>
<feature type="domain" description="RNA-binding S4" evidence="5">
    <location>
        <begin position="2"/>
        <end position="62"/>
    </location>
</feature>